<proteinExistence type="predicted"/>
<dbReference type="EMBL" id="CM012452">
    <property type="protein sequence ID" value="RVE62157.1"/>
    <property type="molecule type" value="Genomic_DNA"/>
</dbReference>
<sequence>MASSMERKCSLLHRNAHPTFKSGLLRLTEEAVAIRHKVIHLPKTPEDLEVVSRGFAGPTRLKASGCVTIGAASFTPMWAGPEFAFGMMKTRFRANFLQVLEVHHTFVPHVVTACALLCNICPCADTLRPQRKMWR</sequence>
<reference evidence="1 2" key="2">
    <citation type="submission" date="2019-01" db="EMBL/GenBank/DDBJ databases">
        <title>A chromosome length genome reference of the Java medaka (oryzias javanicus).</title>
        <authorList>
            <person name="Herpin A."/>
            <person name="Takehana Y."/>
            <person name="Naruse K."/>
            <person name="Ansai S."/>
            <person name="Kawaguchi M."/>
        </authorList>
    </citation>
    <scope>NUCLEOTIDE SEQUENCE [LARGE SCALE GENOMIC DNA]</scope>
    <source>
        <strain evidence="1">RS831</strain>
        <tissue evidence="1">Whole body</tissue>
    </source>
</reference>
<dbReference type="Proteomes" id="UP000283210">
    <property type="component" value="Chromosome 16"/>
</dbReference>
<accession>A0A3S2PB69</accession>
<evidence type="ECO:0000313" key="2">
    <source>
        <dbReference type="Proteomes" id="UP000283210"/>
    </source>
</evidence>
<name>A0A3S2PB69_ORYJA</name>
<evidence type="ECO:0000313" key="1">
    <source>
        <dbReference type="EMBL" id="RVE62157.1"/>
    </source>
</evidence>
<organism evidence="1 2">
    <name type="scientific">Oryzias javanicus</name>
    <name type="common">Javanese ricefish</name>
    <name type="synonym">Aplocheilus javanicus</name>
    <dbReference type="NCBI Taxonomy" id="123683"/>
    <lineage>
        <taxon>Eukaryota</taxon>
        <taxon>Metazoa</taxon>
        <taxon>Chordata</taxon>
        <taxon>Craniata</taxon>
        <taxon>Vertebrata</taxon>
        <taxon>Euteleostomi</taxon>
        <taxon>Actinopterygii</taxon>
        <taxon>Neopterygii</taxon>
        <taxon>Teleostei</taxon>
        <taxon>Neoteleostei</taxon>
        <taxon>Acanthomorphata</taxon>
        <taxon>Ovalentaria</taxon>
        <taxon>Atherinomorphae</taxon>
        <taxon>Beloniformes</taxon>
        <taxon>Adrianichthyidae</taxon>
        <taxon>Oryziinae</taxon>
        <taxon>Oryzias</taxon>
    </lineage>
</organism>
<dbReference type="OrthoDB" id="8962680at2759"/>
<protein>
    <submittedName>
        <fullName evidence="1">Uncharacterized protein</fullName>
    </submittedName>
</protein>
<keyword evidence="2" id="KW-1185">Reference proteome</keyword>
<dbReference type="AlphaFoldDB" id="A0A3S2PB69"/>
<reference evidence="1 2" key="1">
    <citation type="submission" date="2018-11" db="EMBL/GenBank/DDBJ databases">
        <authorList>
            <person name="Lopez-Roques C."/>
            <person name="Donnadieu C."/>
            <person name="Bouchez O."/>
            <person name="Klopp C."/>
            <person name="Cabau C."/>
            <person name="Zahm M."/>
        </authorList>
    </citation>
    <scope>NUCLEOTIDE SEQUENCE [LARGE SCALE GENOMIC DNA]</scope>
    <source>
        <strain evidence="1">RS831</strain>
        <tissue evidence="1">Whole body</tissue>
    </source>
</reference>
<gene>
    <name evidence="1" type="ORF">OJAV_G00154300</name>
</gene>